<dbReference type="AlphaFoldDB" id="A0A0F6SHL5"/>
<dbReference type="InterPro" id="IPR000424">
    <property type="entry name" value="Primosome_PriB/ssb"/>
</dbReference>
<evidence type="ECO:0000313" key="5">
    <source>
        <dbReference type="EMBL" id="AKF10654.1"/>
    </source>
</evidence>
<keyword evidence="6" id="KW-1185">Reference proteome</keyword>
<comment type="subunit">
    <text evidence="2">Homotetramer.</text>
</comment>
<dbReference type="Gene3D" id="2.40.50.140">
    <property type="entry name" value="Nucleic acid-binding proteins"/>
    <property type="match status" value="1"/>
</dbReference>
<dbReference type="CDD" id="cd04496">
    <property type="entry name" value="SSB_OBF"/>
    <property type="match status" value="1"/>
</dbReference>
<evidence type="ECO:0000313" key="6">
    <source>
        <dbReference type="Proteomes" id="UP000034883"/>
    </source>
</evidence>
<evidence type="ECO:0000256" key="3">
    <source>
        <dbReference type="RuleBase" id="RU000524"/>
    </source>
</evidence>
<sequence length="185" mass="18276">MIGNLGLDPELKYTQGGQAVLRLRLATTERYGNKAGERQERTEWHTVIVWGNRAEALNKILHKGRTIYVEGRLQTRNWEDKDGGKRSTTEIVATQILLLGGGQRGEGGEGGYGGGGGGYSGGGGGGGGYGGGGGGGYGGGGRGGGGYGGGGGGRGGGGGGGGGGGHDAPPDDLPPDDFGGDDIPF</sequence>
<dbReference type="Proteomes" id="UP000034883">
    <property type="component" value="Chromosome"/>
</dbReference>
<name>A0A0F6SHL5_9BACT</name>
<dbReference type="PROSITE" id="PS50935">
    <property type="entry name" value="SSB"/>
    <property type="match status" value="1"/>
</dbReference>
<evidence type="ECO:0000256" key="1">
    <source>
        <dbReference type="ARBA" id="ARBA00023125"/>
    </source>
</evidence>
<accession>A0A0F6SHL5</accession>
<dbReference type="NCBIfam" id="TIGR00621">
    <property type="entry name" value="ssb"/>
    <property type="match status" value="1"/>
</dbReference>
<dbReference type="HAMAP" id="MF_00984">
    <property type="entry name" value="SSB"/>
    <property type="match status" value="1"/>
</dbReference>
<dbReference type="PANTHER" id="PTHR10302:SF27">
    <property type="entry name" value="SINGLE-STRANDED DNA-BINDING PROTEIN"/>
    <property type="match status" value="1"/>
</dbReference>
<dbReference type="STRING" id="927083.DB32_007803"/>
<dbReference type="KEGG" id="samy:DB32_007803"/>
<protein>
    <recommendedName>
        <fullName evidence="2 3">Single-stranded DNA-binding protein</fullName>
        <shortName evidence="2">SSB</shortName>
    </recommendedName>
</protein>
<dbReference type="GO" id="GO:0006260">
    <property type="term" value="P:DNA replication"/>
    <property type="evidence" value="ECO:0007669"/>
    <property type="project" value="InterPro"/>
</dbReference>
<dbReference type="SUPFAM" id="SSF50249">
    <property type="entry name" value="Nucleic acid-binding proteins"/>
    <property type="match status" value="1"/>
</dbReference>
<dbReference type="GO" id="GO:0003697">
    <property type="term" value="F:single-stranded DNA binding"/>
    <property type="evidence" value="ECO:0007669"/>
    <property type="project" value="UniProtKB-UniRule"/>
</dbReference>
<dbReference type="InterPro" id="IPR011344">
    <property type="entry name" value="ssDNA-bd"/>
</dbReference>
<dbReference type="GO" id="GO:0009295">
    <property type="term" value="C:nucleoid"/>
    <property type="evidence" value="ECO:0007669"/>
    <property type="project" value="TreeGrafter"/>
</dbReference>
<proteinExistence type="inferred from homology"/>
<gene>
    <name evidence="5" type="ORF">DB32_007803</name>
</gene>
<reference evidence="5 6" key="1">
    <citation type="submission" date="2015-03" db="EMBL/GenBank/DDBJ databases">
        <title>Genome assembly of Sandaracinus amylolyticus DSM 53668.</title>
        <authorList>
            <person name="Sharma G."/>
            <person name="Subramanian S."/>
        </authorList>
    </citation>
    <scope>NUCLEOTIDE SEQUENCE [LARGE SCALE GENOMIC DNA]</scope>
    <source>
        <strain evidence="5 6">DSM 53668</strain>
    </source>
</reference>
<dbReference type="Pfam" id="PF00436">
    <property type="entry name" value="SSB"/>
    <property type="match status" value="1"/>
</dbReference>
<organism evidence="5 6">
    <name type="scientific">Sandaracinus amylolyticus</name>
    <dbReference type="NCBI Taxonomy" id="927083"/>
    <lineage>
        <taxon>Bacteria</taxon>
        <taxon>Pseudomonadati</taxon>
        <taxon>Myxococcota</taxon>
        <taxon>Polyangia</taxon>
        <taxon>Polyangiales</taxon>
        <taxon>Sandaracinaceae</taxon>
        <taxon>Sandaracinus</taxon>
    </lineage>
</organism>
<feature type="region of interest" description="Disordered" evidence="4">
    <location>
        <begin position="122"/>
        <end position="185"/>
    </location>
</feature>
<dbReference type="PANTHER" id="PTHR10302">
    <property type="entry name" value="SINGLE-STRANDED DNA-BINDING PROTEIN"/>
    <property type="match status" value="1"/>
</dbReference>
<dbReference type="InterPro" id="IPR012340">
    <property type="entry name" value="NA-bd_OB-fold"/>
</dbReference>
<keyword evidence="1 2" id="KW-0238">DNA-binding</keyword>
<feature type="compositionally biased region" description="Acidic residues" evidence="4">
    <location>
        <begin position="173"/>
        <end position="185"/>
    </location>
</feature>
<evidence type="ECO:0000256" key="4">
    <source>
        <dbReference type="SAM" id="MobiDB-lite"/>
    </source>
</evidence>
<evidence type="ECO:0000256" key="2">
    <source>
        <dbReference type="HAMAP-Rule" id="MF_00984"/>
    </source>
</evidence>
<dbReference type="EMBL" id="CP011125">
    <property type="protein sequence ID" value="AKF10654.1"/>
    <property type="molecule type" value="Genomic_DNA"/>
</dbReference>
<comment type="caution">
    <text evidence="2">Lacks conserved residue(s) required for the propagation of feature annotation.</text>
</comment>
<feature type="compositionally biased region" description="Gly residues" evidence="4">
    <location>
        <begin position="122"/>
        <end position="166"/>
    </location>
</feature>